<name>A0A0E9PPX9_ANGAN</name>
<feature type="region of interest" description="Disordered" evidence="1">
    <location>
        <begin position="1"/>
        <end position="23"/>
    </location>
</feature>
<sequence length="23" mass="2609">MSATNKIFGSRNSPRIMMTNNTH</sequence>
<evidence type="ECO:0000313" key="2">
    <source>
        <dbReference type="EMBL" id="JAH06317.1"/>
    </source>
</evidence>
<evidence type="ECO:0000256" key="1">
    <source>
        <dbReference type="SAM" id="MobiDB-lite"/>
    </source>
</evidence>
<accession>A0A0E9PPX9</accession>
<proteinExistence type="predicted"/>
<protein>
    <submittedName>
        <fullName evidence="2">Uncharacterized protein</fullName>
    </submittedName>
</protein>
<reference evidence="2" key="2">
    <citation type="journal article" date="2015" name="Fish Shellfish Immunol.">
        <title>Early steps in the European eel (Anguilla anguilla)-Vibrio vulnificus interaction in the gills: Role of the RtxA13 toxin.</title>
        <authorList>
            <person name="Callol A."/>
            <person name="Pajuelo D."/>
            <person name="Ebbesson L."/>
            <person name="Teles M."/>
            <person name="MacKenzie S."/>
            <person name="Amaro C."/>
        </authorList>
    </citation>
    <scope>NUCLEOTIDE SEQUENCE</scope>
</reference>
<reference evidence="2" key="1">
    <citation type="submission" date="2014-11" db="EMBL/GenBank/DDBJ databases">
        <authorList>
            <person name="Amaro Gonzalez C."/>
        </authorList>
    </citation>
    <scope>NUCLEOTIDE SEQUENCE</scope>
</reference>
<dbReference type="AlphaFoldDB" id="A0A0E9PPX9"/>
<dbReference type="EMBL" id="GBXM01102260">
    <property type="protein sequence ID" value="JAH06317.1"/>
    <property type="molecule type" value="Transcribed_RNA"/>
</dbReference>
<organism evidence="2">
    <name type="scientific">Anguilla anguilla</name>
    <name type="common">European freshwater eel</name>
    <name type="synonym">Muraena anguilla</name>
    <dbReference type="NCBI Taxonomy" id="7936"/>
    <lineage>
        <taxon>Eukaryota</taxon>
        <taxon>Metazoa</taxon>
        <taxon>Chordata</taxon>
        <taxon>Craniata</taxon>
        <taxon>Vertebrata</taxon>
        <taxon>Euteleostomi</taxon>
        <taxon>Actinopterygii</taxon>
        <taxon>Neopterygii</taxon>
        <taxon>Teleostei</taxon>
        <taxon>Anguilliformes</taxon>
        <taxon>Anguillidae</taxon>
        <taxon>Anguilla</taxon>
    </lineage>
</organism>